<evidence type="ECO:0000259" key="3">
    <source>
        <dbReference type="Pfam" id="PF01557"/>
    </source>
</evidence>
<comment type="caution">
    <text evidence="4">The sequence shown here is derived from an EMBL/GenBank/DDBJ whole genome shotgun (WGS) entry which is preliminary data.</text>
</comment>
<dbReference type="PANTHER" id="PTHR11820:SF7">
    <property type="entry name" value="ACYLPYRUVASE FAHD1, MITOCHONDRIAL"/>
    <property type="match status" value="1"/>
</dbReference>
<dbReference type="SUPFAM" id="SSF56529">
    <property type="entry name" value="FAH"/>
    <property type="match status" value="1"/>
</dbReference>
<dbReference type="GO" id="GO:0046872">
    <property type="term" value="F:metal ion binding"/>
    <property type="evidence" value="ECO:0007669"/>
    <property type="project" value="UniProtKB-KW"/>
</dbReference>
<dbReference type="Proteomes" id="UP000217785">
    <property type="component" value="Unassembled WGS sequence"/>
</dbReference>
<evidence type="ECO:0000256" key="1">
    <source>
        <dbReference type="ARBA" id="ARBA00010211"/>
    </source>
</evidence>
<reference evidence="5" key="1">
    <citation type="submission" date="2017-07" db="EMBL/GenBank/DDBJ databases">
        <title>Draft genome sequence of Effusibacillus lacus strain skLN1.</title>
        <authorList>
            <person name="Watanabe M."/>
            <person name="Kojima H."/>
            <person name="Fukui M."/>
        </authorList>
    </citation>
    <scope>NUCLEOTIDE SEQUENCE [LARGE SCALE GENOMIC DNA]</scope>
    <source>
        <strain evidence="5">skLN1</strain>
    </source>
</reference>
<keyword evidence="4" id="KW-0378">Hydrolase</keyword>
<sequence length="209" mass="23118">MVEMVRNIYCVGRNYVLHAEELGNEVPKSPMIFSKPTHALVQTNGQEIALPGNRGEVHYEAEFVIHIGRDYEPGLQVKDLVNRMALGIDFTLRDVQSELKKKGHPWLLAKGFPNSAIVTEFLTFPGLEACRSTDFSLIRNGEQVQRGNIKDMLFDLQTIIEFIAANFGLGAGDMIYTGTPAGVGPVADGDNLRLVWGEDTLGECTIRLV</sequence>
<evidence type="ECO:0000313" key="4">
    <source>
        <dbReference type="EMBL" id="GAX89359.1"/>
    </source>
</evidence>
<keyword evidence="5" id="KW-1185">Reference proteome</keyword>
<accession>A0A292YKC5</accession>
<feature type="domain" description="Fumarylacetoacetase-like C-terminal" evidence="3">
    <location>
        <begin position="8"/>
        <end position="205"/>
    </location>
</feature>
<keyword evidence="2" id="KW-0479">Metal-binding</keyword>
<dbReference type="OrthoDB" id="9805307at2"/>
<gene>
    <name evidence="4" type="ORF">EFBL_0977</name>
</gene>
<proteinExistence type="inferred from homology"/>
<name>A0A292YKC5_9BACL</name>
<protein>
    <submittedName>
        <fullName evidence="4">Fumarylacetoacetate hydrolase</fullName>
    </submittedName>
</protein>
<dbReference type="Gene3D" id="3.90.850.10">
    <property type="entry name" value="Fumarylacetoacetase-like, C-terminal domain"/>
    <property type="match status" value="1"/>
</dbReference>
<organism evidence="4 5">
    <name type="scientific">Effusibacillus lacus</name>
    <dbReference type="NCBI Taxonomy" id="1348429"/>
    <lineage>
        <taxon>Bacteria</taxon>
        <taxon>Bacillati</taxon>
        <taxon>Bacillota</taxon>
        <taxon>Bacilli</taxon>
        <taxon>Bacillales</taxon>
        <taxon>Alicyclobacillaceae</taxon>
        <taxon>Effusibacillus</taxon>
    </lineage>
</organism>
<evidence type="ECO:0000313" key="5">
    <source>
        <dbReference type="Proteomes" id="UP000217785"/>
    </source>
</evidence>
<dbReference type="Pfam" id="PF01557">
    <property type="entry name" value="FAA_hydrolase"/>
    <property type="match status" value="1"/>
</dbReference>
<dbReference type="EMBL" id="BDUF01000020">
    <property type="protein sequence ID" value="GAX89359.1"/>
    <property type="molecule type" value="Genomic_DNA"/>
</dbReference>
<dbReference type="AlphaFoldDB" id="A0A292YKC5"/>
<evidence type="ECO:0000256" key="2">
    <source>
        <dbReference type="ARBA" id="ARBA00022723"/>
    </source>
</evidence>
<dbReference type="GO" id="GO:0018773">
    <property type="term" value="F:acetylpyruvate hydrolase activity"/>
    <property type="evidence" value="ECO:0007669"/>
    <property type="project" value="TreeGrafter"/>
</dbReference>
<dbReference type="InterPro" id="IPR011234">
    <property type="entry name" value="Fumarylacetoacetase-like_C"/>
</dbReference>
<comment type="similarity">
    <text evidence="1">Belongs to the FAH family.</text>
</comment>
<dbReference type="PANTHER" id="PTHR11820">
    <property type="entry name" value="ACYLPYRUVASE"/>
    <property type="match status" value="1"/>
</dbReference>
<dbReference type="InterPro" id="IPR036663">
    <property type="entry name" value="Fumarylacetoacetase_C_sf"/>
</dbReference>
<dbReference type="RefSeq" id="WP_096181055.1">
    <property type="nucleotide sequence ID" value="NZ_BDUF01000020.1"/>
</dbReference>